<organism evidence="1 2">
    <name type="scientific">SAR86 cluster bacterium</name>
    <dbReference type="NCBI Taxonomy" id="2030880"/>
    <lineage>
        <taxon>Bacteria</taxon>
        <taxon>Pseudomonadati</taxon>
        <taxon>Pseudomonadota</taxon>
        <taxon>Gammaproteobacteria</taxon>
        <taxon>SAR86 cluster</taxon>
    </lineage>
</organism>
<proteinExistence type="predicted"/>
<dbReference type="AlphaFoldDB" id="A0A520N2N2"/>
<name>A0A520N2N2_9GAMM</name>
<evidence type="ECO:0000313" key="2">
    <source>
        <dbReference type="Proteomes" id="UP000318710"/>
    </source>
</evidence>
<dbReference type="Pfam" id="PF13279">
    <property type="entry name" value="4HBT_2"/>
    <property type="match status" value="1"/>
</dbReference>
<dbReference type="InterPro" id="IPR029069">
    <property type="entry name" value="HotDog_dom_sf"/>
</dbReference>
<dbReference type="EMBL" id="SHBF01000011">
    <property type="protein sequence ID" value="RZO27741.1"/>
    <property type="molecule type" value="Genomic_DNA"/>
</dbReference>
<protein>
    <submittedName>
        <fullName evidence="1">Thioesterase</fullName>
    </submittedName>
</protein>
<dbReference type="CDD" id="cd00586">
    <property type="entry name" value="4HBT"/>
    <property type="match status" value="1"/>
</dbReference>
<reference evidence="1 2" key="1">
    <citation type="submission" date="2019-02" db="EMBL/GenBank/DDBJ databases">
        <title>Prokaryotic population dynamics and viral predation in marine succession experiment using metagenomics: the confinement effect.</title>
        <authorList>
            <person name="Haro-Moreno J.M."/>
            <person name="Rodriguez-Valera F."/>
            <person name="Lopez-Perez M."/>
        </authorList>
    </citation>
    <scope>NUCLEOTIDE SEQUENCE [LARGE SCALE GENOMIC DNA]</scope>
    <source>
        <strain evidence="1">MED-G160</strain>
    </source>
</reference>
<sequence length="159" mass="18648">MKNLPYKHKSIVVTKDMCDLNGHMNVNYYYKLFDSCYTAFYIEELGFDKAYVESGFSTFTLEDSIRYLKEFKLNDEIFPSFILFKANKKLMHFLGVLQNKDAKLAAIFETVLGHIDLKKRKVVNFSEEKINHLQKISSNQHRLAEISFDIKLSIKDLND</sequence>
<dbReference type="Gene3D" id="3.10.129.10">
    <property type="entry name" value="Hotdog Thioesterase"/>
    <property type="match status" value="1"/>
</dbReference>
<accession>A0A520N2N2</accession>
<gene>
    <name evidence="1" type="ORF">EVA93_02540</name>
</gene>
<dbReference type="Proteomes" id="UP000318710">
    <property type="component" value="Unassembled WGS sequence"/>
</dbReference>
<comment type="caution">
    <text evidence="1">The sequence shown here is derived from an EMBL/GenBank/DDBJ whole genome shotgun (WGS) entry which is preliminary data.</text>
</comment>
<evidence type="ECO:0000313" key="1">
    <source>
        <dbReference type="EMBL" id="RZO27741.1"/>
    </source>
</evidence>
<dbReference type="SUPFAM" id="SSF54637">
    <property type="entry name" value="Thioesterase/thiol ester dehydrase-isomerase"/>
    <property type="match status" value="1"/>
</dbReference>